<evidence type="ECO:0000313" key="20">
    <source>
        <dbReference type="EMBL" id="OHA84120.1"/>
    </source>
</evidence>
<evidence type="ECO:0000256" key="11">
    <source>
        <dbReference type="ARBA" id="ARBA00023125"/>
    </source>
</evidence>
<dbReference type="GO" id="GO:0006310">
    <property type="term" value="P:DNA recombination"/>
    <property type="evidence" value="ECO:0007669"/>
    <property type="project" value="UniProtKB-UniRule"/>
</dbReference>
<dbReference type="FunFam" id="3.40.50.300:FF:000296">
    <property type="entry name" value="ATP-dependent DNA helicase RecQ"/>
    <property type="match status" value="1"/>
</dbReference>
<dbReference type="SUPFAM" id="SSF47819">
    <property type="entry name" value="HRDC-like"/>
    <property type="match status" value="1"/>
</dbReference>
<dbReference type="PANTHER" id="PTHR13710:SF105">
    <property type="entry name" value="ATP-DEPENDENT DNA HELICASE Q1"/>
    <property type="match status" value="1"/>
</dbReference>
<evidence type="ECO:0000256" key="16">
    <source>
        <dbReference type="NCBIfam" id="TIGR01389"/>
    </source>
</evidence>
<evidence type="ECO:0000256" key="4">
    <source>
        <dbReference type="ARBA" id="ARBA00022723"/>
    </source>
</evidence>
<dbReference type="EMBL" id="MHUW01000007">
    <property type="protein sequence ID" value="OHA84120.1"/>
    <property type="molecule type" value="Genomic_DNA"/>
</dbReference>
<keyword evidence="13" id="KW-0234">DNA repair</keyword>
<dbReference type="InterPro" id="IPR027417">
    <property type="entry name" value="P-loop_NTPase"/>
</dbReference>
<evidence type="ECO:0000259" key="18">
    <source>
        <dbReference type="PROSITE" id="PS51192"/>
    </source>
</evidence>
<dbReference type="SMART" id="SM00956">
    <property type="entry name" value="RQC"/>
    <property type="match status" value="1"/>
</dbReference>
<evidence type="ECO:0000256" key="10">
    <source>
        <dbReference type="ARBA" id="ARBA00022840"/>
    </source>
</evidence>
<comment type="cofactor">
    <cofactor evidence="1">
        <name>Mg(2+)</name>
        <dbReference type="ChEBI" id="CHEBI:18420"/>
    </cofactor>
</comment>
<dbReference type="PROSITE" id="PS51192">
    <property type="entry name" value="HELICASE_ATP_BIND_1"/>
    <property type="match status" value="1"/>
</dbReference>
<feature type="domain" description="HRDC" evidence="17">
    <location>
        <begin position="524"/>
        <end position="604"/>
    </location>
</feature>
<keyword evidence="10" id="KW-0067">ATP-binding</keyword>
<dbReference type="SUPFAM" id="SSF52540">
    <property type="entry name" value="P-loop containing nucleoside triphosphate hydrolases"/>
    <property type="match status" value="2"/>
</dbReference>
<keyword evidence="14" id="KW-0413">Isomerase</keyword>
<comment type="catalytic activity">
    <reaction evidence="15">
        <text>Couples ATP hydrolysis with the unwinding of duplex DNA by translocating in the 3'-5' direction.</text>
        <dbReference type="EC" id="5.6.2.4"/>
    </reaction>
</comment>
<evidence type="ECO:0000256" key="7">
    <source>
        <dbReference type="ARBA" id="ARBA00022801"/>
    </source>
</evidence>
<dbReference type="InterPro" id="IPR036388">
    <property type="entry name" value="WH-like_DNA-bd_sf"/>
</dbReference>
<dbReference type="GO" id="GO:0006260">
    <property type="term" value="P:DNA replication"/>
    <property type="evidence" value="ECO:0007669"/>
    <property type="project" value="InterPro"/>
</dbReference>
<dbReference type="GO" id="GO:0009378">
    <property type="term" value="F:four-way junction helicase activity"/>
    <property type="evidence" value="ECO:0007669"/>
    <property type="project" value="TreeGrafter"/>
</dbReference>
<evidence type="ECO:0000256" key="9">
    <source>
        <dbReference type="ARBA" id="ARBA00022833"/>
    </source>
</evidence>
<evidence type="ECO:0000256" key="12">
    <source>
        <dbReference type="ARBA" id="ARBA00023172"/>
    </source>
</evidence>
<dbReference type="SMART" id="SM00487">
    <property type="entry name" value="DEXDc"/>
    <property type="match status" value="1"/>
</dbReference>
<keyword evidence="11" id="KW-0238">DNA-binding</keyword>
<protein>
    <recommendedName>
        <fullName evidence="16">DNA helicase RecQ</fullName>
        <ecNumber evidence="16">5.6.2.4</ecNumber>
    </recommendedName>
</protein>
<dbReference type="GO" id="GO:0016787">
    <property type="term" value="F:hydrolase activity"/>
    <property type="evidence" value="ECO:0007669"/>
    <property type="project" value="UniProtKB-KW"/>
</dbReference>
<dbReference type="InterPro" id="IPR044876">
    <property type="entry name" value="HRDC_dom_sf"/>
</dbReference>
<dbReference type="Proteomes" id="UP000177987">
    <property type="component" value="Unassembled WGS sequence"/>
</dbReference>
<dbReference type="GO" id="GO:0009432">
    <property type="term" value="P:SOS response"/>
    <property type="evidence" value="ECO:0007669"/>
    <property type="project" value="UniProtKB-UniRule"/>
</dbReference>
<dbReference type="GO" id="GO:0043590">
    <property type="term" value="C:bacterial nucleoid"/>
    <property type="evidence" value="ECO:0007669"/>
    <property type="project" value="TreeGrafter"/>
</dbReference>
<dbReference type="InterPro" id="IPR001650">
    <property type="entry name" value="Helicase_C-like"/>
</dbReference>
<evidence type="ECO:0000259" key="19">
    <source>
        <dbReference type="PROSITE" id="PS51194"/>
    </source>
</evidence>
<dbReference type="NCBIfam" id="TIGR01389">
    <property type="entry name" value="recQ"/>
    <property type="match status" value="1"/>
</dbReference>
<dbReference type="Gene3D" id="1.10.10.10">
    <property type="entry name" value="Winged helix-like DNA-binding domain superfamily/Winged helix DNA-binding domain"/>
    <property type="match status" value="1"/>
</dbReference>
<dbReference type="Gene3D" id="1.10.150.80">
    <property type="entry name" value="HRDC domain"/>
    <property type="match status" value="1"/>
</dbReference>
<dbReference type="PROSITE" id="PS50967">
    <property type="entry name" value="HRDC"/>
    <property type="match status" value="1"/>
</dbReference>
<dbReference type="CDD" id="cd18794">
    <property type="entry name" value="SF2_C_RecQ"/>
    <property type="match status" value="1"/>
</dbReference>
<evidence type="ECO:0000256" key="1">
    <source>
        <dbReference type="ARBA" id="ARBA00001946"/>
    </source>
</evidence>
<dbReference type="InterPro" id="IPR006293">
    <property type="entry name" value="DNA_helicase_ATP-dep_RecQ_bac"/>
</dbReference>
<dbReference type="GO" id="GO:0003677">
    <property type="term" value="F:DNA binding"/>
    <property type="evidence" value="ECO:0007669"/>
    <property type="project" value="UniProtKB-KW"/>
</dbReference>
<dbReference type="FunFam" id="3.40.50.300:FF:000156">
    <property type="entry name" value="ATP-dependent DNA helicase recQ"/>
    <property type="match status" value="1"/>
</dbReference>
<dbReference type="Pfam" id="PF09382">
    <property type="entry name" value="RQC"/>
    <property type="match status" value="1"/>
</dbReference>
<dbReference type="NCBIfam" id="TIGR00614">
    <property type="entry name" value="recQ_fam"/>
    <property type="match status" value="1"/>
</dbReference>
<dbReference type="GO" id="GO:0046872">
    <property type="term" value="F:metal ion binding"/>
    <property type="evidence" value="ECO:0007669"/>
    <property type="project" value="UniProtKB-KW"/>
</dbReference>
<evidence type="ECO:0000313" key="21">
    <source>
        <dbReference type="Proteomes" id="UP000177987"/>
    </source>
</evidence>
<evidence type="ECO:0000256" key="3">
    <source>
        <dbReference type="ARBA" id="ARBA00005446"/>
    </source>
</evidence>
<dbReference type="PROSITE" id="PS51194">
    <property type="entry name" value="HELICASE_CTER"/>
    <property type="match status" value="1"/>
</dbReference>
<proteinExistence type="inferred from homology"/>
<keyword evidence="6" id="KW-0227">DNA damage</keyword>
<dbReference type="InterPro" id="IPR032284">
    <property type="entry name" value="RecQ_Zn-bd"/>
</dbReference>
<keyword evidence="9" id="KW-0862">Zinc</keyword>
<dbReference type="PANTHER" id="PTHR13710">
    <property type="entry name" value="DNA HELICASE RECQ FAMILY MEMBER"/>
    <property type="match status" value="1"/>
</dbReference>
<dbReference type="Pfam" id="PF00270">
    <property type="entry name" value="DEAD"/>
    <property type="match status" value="1"/>
</dbReference>
<dbReference type="InterPro" id="IPR010997">
    <property type="entry name" value="HRDC-like_sf"/>
</dbReference>
<comment type="caution">
    <text evidence="20">The sequence shown here is derived from an EMBL/GenBank/DDBJ whole genome shotgun (WGS) entry which is preliminary data.</text>
</comment>
<evidence type="ECO:0000256" key="14">
    <source>
        <dbReference type="ARBA" id="ARBA00023235"/>
    </source>
</evidence>
<sequence length="724" mass="81260">MKKKESVIVPTPLGILKTQFGYEAFRHQQDEIIQTVLDGRDAFVLMPTGGGKSLCYQIPALIFEGVTVVVSPLIALMKDQVDALRMNGIAAAYLNSSLDFLEQDEVVARLCRGELKLLYVAPEKLFASGGAFLGVLREISVSLFAIDEAHCISQWGHDFRPEYFHLARLKKEFPEVPVIALTATADHLTQEDILEKLGLQEPRVFVSSFNRANIHYFVVPKQDSYEKLVEYLHKHKGESGILYTLSRKSTETLAARLSADGFSAKPYHAGLDTGVKDKHQELFQKDKIQIIVATIAFGMGINKSNVRFVVHMDLPKNLESYYQETGRAGRDGVRSEALLFYGSGDVMKLKRFASVEGNPEQTRIMLRKLGQMADFCELRTCRRKHLLNYFGEETPDTCASCDVCLTEYETYDATVTAQKAISAVVRLEERFGLSYVVDFLRGSKSEKIKEEHKELKTYGVGADISKEEWMRSIKELVGMGYLRQAGDQYPLLALTNKSLAVLKGETKVMLVKPISTTKVETVEEPYEEELFGALKSLRMEISQKEEVPAYVIFSDATLLELATYLPLSLDDMQRISGFGEVKTARYGETFLKCVTTYCNEHKLDSKISEKISSGRKRVRDIKPVINETKSETLRMFREGKTVPEIATVRDLTASTIENHLASFLALGEVKITDLVPQEKIGVIQKALGKNGYLPLKYLKDTLGDDYSYGEIRAVIEATKQGIIV</sequence>
<dbReference type="InterPro" id="IPR011545">
    <property type="entry name" value="DEAD/DEAH_box_helicase_dom"/>
</dbReference>
<dbReference type="GO" id="GO:0043138">
    <property type="term" value="F:3'-5' DNA helicase activity"/>
    <property type="evidence" value="ECO:0007669"/>
    <property type="project" value="UniProtKB-EC"/>
</dbReference>
<dbReference type="CDD" id="cd17920">
    <property type="entry name" value="DEXHc_RecQ"/>
    <property type="match status" value="1"/>
</dbReference>
<feature type="domain" description="Helicase C-terminal" evidence="19">
    <location>
        <begin position="224"/>
        <end position="370"/>
    </location>
</feature>
<keyword evidence="5" id="KW-0547">Nucleotide-binding</keyword>
<comment type="cofactor">
    <cofactor evidence="2">
        <name>Zn(2+)</name>
        <dbReference type="ChEBI" id="CHEBI:29105"/>
    </cofactor>
</comment>
<accession>A0A1G2SGG5</accession>
<dbReference type="InterPro" id="IPR029491">
    <property type="entry name" value="Helicase_HTH"/>
</dbReference>
<name>A0A1G2SGG5_9BACT</name>
<evidence type="ECO:0000256" key="5">
    <source>
        <dbReference type="ARBA" id="ARBA00022741"/>
    </source>
</evidence>
<organism evidence="20 21">
    <name type="scientific">Candidatus Yonathbacteria bacterium RIFCSPLOWO2_01_FULL_47_33b</name>
    <dbReference type="NCBI Taxonomy" id="1802727"/>
    <lineage>
        <taxon>Bacteria</taxon>
        <taxon>Candidatus Yonathiibacteriota</taxon>
    </lineage>
</organism>
<dbReference type="Pfam" id="PF00570">
    <property type="entry name" value="HRDC"/>
    <property type="match status" value="1"/>
</dbReference>
<feature type="domain" description="Helicase ATP-binding" evidence="18">
    <location>
        <begin position="33"/>
        <end position="203"/>
    </location>
</feature>
<dbReference type="Pfam" id="PF16124">
    <property type="entry name" value="RecQ_Zn_bind"/>
    <property type="match status" value="1"/>
</dbReference>
<keyword evidence="7" id="KW-0378">Hydrolase</keyword>
<dbReference type="InterPro" id="IPR002121">
    <property type="entry name" value="HRDC_dom"/>
</dbReference>
<dbReference type="EC" id="5.6.2.4" evidence="16"/>
<dbReference type="Pfam" id="PF14493">
    <property type="entry name" value="HTH_40"/>
    <property type="match status" value="1"/>
</dbReference>
<dbReference type="InterPro" id="IPR014001">
    <property type="entry name" value="Helicase_ATP-bd"/>
</dbReference>
<keyword evidence="8 20" id="KW-0347">Helicase</keyword>
<dbReference type="AlphaFoldDB" id="A0A1G2SGG5"/>
<dbReference type="Pfam" id="PF00271">
    <property type="entry name" value="Helicase_C"/>
    <property type="match status" value="1"/>
</dbReference>
<dbReference type="GO" id="GO:0030894">
    <property type="term" value="C:replisome"/>
    <property type="evidence" value="ECO:0007669"/>
    <property type="project" value="TreeGrafter"/>
</dbReference>
<dbReference type="Gene3D" id="3.40.50.300">
    <property type="entry name" value="P-loop containing nucleotide triphosphate hydrolases"/>
    <property type="match status" value="2"/>
</dbReference>
<reference evidence="20 21" key="1">
    <citation type="journal article" date="2016" name="Nat. Commun.">
        <title>Thousands of microbial genomes shed light on interconnected biogeochemical processes in an aquifer system.</title>
        <authorList>
            <person name="Anantharaman K."/>
            <person name="Brown C.T."/>
            <person name="Hug L.A."/>
            <person name="Sharon I."/>
            <person name="Castelle C.J."/>
            <person name="Probst A.J."/>
            <person name="Thomas B.C."/>
            <person name="Singh A."/>
            <person name="Wilkins M.J."/>
            <person name="Karaoz U."/>
            <person name="Brodie E.L."/>
            <person name="Williams K.H."/>
            <person name="Hubbard S.S."/>
            <person name="Banfield J.F."/>
        </authorList>
    </citation>
    <scope>NUCLEOTIDE SEQUENCE [LARGE SCALE GENOMIC DNA]</scope>
</reference>
<evidence type="ECO:0000256" key="13">
    <source>
        <dbReference type="ARBA" id="ARBA00023204"/>
    </source>
</evidence>
<comment type="similarity">
    <text evidence="3">Belongs to the helicase family. RecQ subfamily.</text>
</comment>
<evidence type="ECO:0000256" key="2">
    <source>
        <dbReference type="ARBA" id="ARBA00001947"/>
    </source>
</evidence>
<dbReference type="GO" id="GO:0005737">
    <property type="term" value="C:cytoplasm"/>
    <property type="evidence" value="ECO:0007669"/>
    <property type="project" value="TreeGrafter"/>
</dbReference>
<keyword evidence="4" id="KW-0479">Metal-binding</keyword>
<dbReference type="InterPro" id="IPR004589">
    <property type="entry name" value="DNA_helicase_ATP-dep_RecQ"/>
</dbReference>
<dbReference type="SMART" id="SM00490">
    <property type="entry name" value="HELICc"/>
    <property type="match status" value="1"/>
</dbReference>
<dbReference type="STRING" id="1802727.A2937_02915"/>
<dbReference type="GO" id="GO:0006281">
    <property type="term" value="P:DNA repair"/>
    <property type="evidence" value="ECO:0007669"/>
    <property type="project" value="UniProtKB-KW"/>
</dbReference>
<dbReference type="InterPro" id="IPR018982">
    <property type="entry name" value="RQC_domain"/>
</dbReference>
<keyword evidence="12" id="KW-0233">DNA recombination</keyword>
<evidence type="ECO:0000256" key="15">
    <source>
        <dbReference type="ARBA" id="ARBA00034617"/>
    </source>
</evidence>
<evidence type="ECO:0000256" key="6">
    <source>
        <dbReference type="ARBA" id="ARBA00022763"/>
    </source>
</evidence>
<evidence type="ECO:0000259" key="17">
    <source>
        <dbReference type="PROSITE" id="PS50967"/>
    </source>
</evidence>
<evidence type="ECO:0000256" key="8">
    <source>
        <dbReference type="ARBA" id="ARBA00022806"/>
    </source>
</evidence>
<dbReference type="GO" id="GO:0005524">
    <property type="term" value="F:ATP binding"/>
    <property type="evidence" value="ECO:0007669"/>
    <property type="project" value="UniProtKB-KW"/>
</dbReference>
<dbReference type="SMART" id="SM00341">
    <property type="entry name" value="HRDC"/>
    <property type="match status" value="1"/>
</dbReference>
<gene>
    <name evidence="20" type="ORF">A2937_02915</name>
</gene>